<comment type="catalytic activity">
    <reaction evidence="2">
        <text>a 3'-end 2',3'-cyclophospho-ribonucleotide-RNA + H2O = a 3'-end 2'-phospho-ribonucleotide-RNA + H(+)</text>
        <dbReference type="Rhea" id="RHEA:11828"/>
        <dbReference type="Rhea" id="RHEA-COMP:10464"/>
        <dbReference type="Rhea" id="RHEA-COMP:17353"/>
        <dbReference type="ChEBI" id="CHEBI:15377"/>
        <dbReference type="ChEBI" id="CHEBI:15378"/>
        <dbReference type="ChEBI" id="CHEBI:83064"/>
        <dbReference type="ChEBI" id="CHEBI:173113"/>
        <dbReference type="EC" id="3.1.4.58"/>
    </reaction>
</comment>
<feature type="short sequence motif" description="HXTX 1" evidence="2">
    <location>
        <begin position="41"/>
        <end position="44"/>
    </location>
</feature>
<dbReference type="InterPro" id="IPR014051">
    <property type="entry name" value="Phosphoesterase_HXTX"/>
</dbReference>
<dbReference type="KEGG" id="asc:ASAC_1125"/>
<dbReference type="InParanoid" id="D9Q2J2"/>
<feature type="short sequence motif" description="HXTX 2" evidence="2">
    <location>
        <begin position="128"/>
        <end position="131"/>
    </location>
</feature>
<name>D9Q2J2_ACIS3</name>
<dbReference type="HOGENOM" id="CLU_081251_3_4_2"/>
<dbReference type="GO" id="GO:0004113">
    <property type="term" value="F:2',3'-cyclic-nucleotide 3'-phosphodiesterase activity"/>
    <property type="evidence" value="ECO:0007669"/>
    <property type="project" value="InterPro"/>
</dbReference>
<dbReference type="Pfam" id="PF02834">
    <property type="entry name" value="LigT_PEase"/>
    <property type="match status" value="2"/>
</dbReference>
<feature type="domain" description="Phosphoesterase HXTX" evidence="3">
    <location>
        <begin position="12"/>
        <end position="91"/>
    </location>
</feature>
<protein>
    <recommendedName>
        <fullName evidence="2">RNA 2',3'-cyclic phosphodiesterase</fullName>
        <shortName evidence="2">RNA 2',3'-CPDase</shortName>
        <ecNumber evidence="2">3.1.4.58</ecNumber>
    </recommendedName>
</protein>
<keyword evidence="5" id="KW-1185">Reference proteome</keyword>
<evidence type="ECO:0000259" key="3">
    <source>
        <dbReference type="Pfam" id="PF02834"/>
    </source>
</evidence>
<dbReference type="GO" id="GO:0016874">
    <property type="term" value="F:ligase activity"/>
    <property type="evidence" value="ECO:0007669"/>
    <property type="project" value="UniProtKB-KW"/>
</dbReference>
<comment type="similarity">
    <text evidence="2">Belongs to the 2H phosphoesterase superfamily. ThpR family.</text>
</comment>
<dbReference type="AlphaFoldDB" id="D9Q2J2"/>
<proteinExistence type="inferred from homology"/>
<gene>
    <name evidence="4" type="ordered locus">ASAC_1125</name>
</gene>
<reference evidence="4 5" key="1">
    <citation type="journal article" date="2010" name="Appl. Environ. Microbiol.">
        <title>The genome sequence of the crenarchaeon Acidilobus saccharovorans supports a new order, Acidilobales, and suggests an important ecological role in terrestrial acidic hot springs.</title>
        <authorList>
            <person name="Mardanov A.V."/>
            <person name="Svetlitchnyi V.A."/>
            <person name="Beletsky A.V."/>
            <person name="Prokofeva M.I."/>
            <person name="Bonch-Osmolovskaya E.A."/>
            <person name="Ravin N.V."/>
            <person name="Skryabin K.G."/>
        </authorList>
    </citation>
    <scope>NUCLEOTIDE SEQUENCE [LARGE SCALE GENOMIC DNA]</scope>
    <source>
        <strain evidence="5">DSM 16705 / JCM 18335 / VKM B-2471 / 345-15</strain>
    </source>
</reference>
<dbReference type="STRING" id="666510.ASAC_1125"/>
<keyword evidence="1 2" id="KW-0378">Hydrolase</keyword>
<dbReference type="eggNOG" id="arCOG01736">
    <property type="taxonomic scope" value="Archaea"/>
</dbReference>
<dbReference type="InterPro" id="IPR004175">
    <property type="entry name" value="RNA_CPDase"/>
</dbReference>
<evidence type="ECO:0000313" key="5">
    <source>
        <dbReference type="Proteomes" id="UP000000346"/>
    </source>
</evidence>
<dbReference type="InterPro" id="IPR009097">
    <property type="entry name" value="Cyclic_Pdiesterase"/>
</dbReference>
<dbReference type="PANTHER" id="PTHR35561">
    <property type="entry name" value="RNA 2',3'-CYCLIC PHOSPHODIESTERASE"/>
    <property type="match status" value="1"/>
</dbReference>
<dbReference type="EMBL" id="CP001742">
    <property type="protein sequence ID" value="ADL19530.1"/>
    <property type="molecule type" value="Genomic_DNA"/>
</dbReference>
<dbReference type="Proteomes" id="UP000000346">
    <property type="component" value="Chromosome"/>
</dbReference>
<feature type="domain" description="Phosphoesterase HXTX" evidence="3">
    <location>
        <begin position="98"/>
        <end position="176"/>
    </location>
</feature>
<evidence type="ECO:0000256" key="1">
    <source>
        <dbReference type="ARBA" id="ARBA00022801"/>
    </source>
</evidence>
<evidence type="ECO:0000256" key="2">
    <source>
        <dbReference type="HAMAP-Rule" id="MF_01940"/>
    </source>
</evidence>
<keyword evidence="4" id="KW-0436">Ligase</keyword>
<dbReference type="Gene3D" id="3.90.1140.10">
    <property type="entry name" value="Cyclic phosphodiesterase"/>
    <property type="match status" value="1"/>
</dbReference>
<comment type="function">
    <text evidence="2">Hydrolyzes RNA 2',3'-cyclic phosphodiester to an RNA 2'-phosphomonoester.</text>
</comment>
<evidence type="ECO:0000313" key="4">
    <source>
        <dbReference type="EMBL" id="ADL19530.1"/>
    </source>
</evidence>
<dbReference type="HAMAP" id="MF_01940">
    <property type="entry name" value="RNA_CPDase"/>
    <property type="match status" value="1"/>
</dbReference>
<feature type="active site" description="Proton donor" evidence="2">
    <location>
        <position position="41"/>
    </location>
</feature>
<dbReference type="EC" id="3.1.4.58" evidence="2"/>
<feature type="active site" description="Proton acceptor" evidence="2">
    <location>
        <position position="128"/>
    </location>
</feature>
<dbReference type="PANTHER" id="PTHR35561:SF1">
    <property type="entry name" value="RNA 2',3'-CYCLIC PHOSPHODIESTERASE"/>
    <property type="match status" value="1"/>
</dbReference>
<dbReference type="SUPFAM" id="SSF55144">
    <property type="entry name" value="LigT-like"/>
    <property type="match status" value="1"/>
</dbReference>
<dbReference type="NCBIfam" id="TIGR02258">
    <property type="entry name" value="2_5_ligase"/>
    <property type="match status" value="1"/>
</dbReference>
<dbReference type="GO" id="GO:0008664">
    <property type="term" value="F:RNA 2',3'-cyclic 3'-phosphodiesterase activity"/>
    <property type="evidence" value="ECO:0007669"/>
    <property type="project" value="UniProtKB-EC"/>
</dbReference>
<sequence length="185" mass="20952">MRAFIAVDIDRPELVSKLKELEQELESTRVRMKLVEPENFHITLRFLGEIPDSAVSDIRSGVLPKLRFKPFTLKLSGVGAFPSPNLARVIWVGIVQGFDELKSIRDQLDKLLKDTGIKYESGEEFTPHITIARLKERSNPEVAKFVLEHSSYEVGEMVVNAVRLKKSILTPRGPIYETIAEAHVE</sequence>
<organism evidence="4 5">
    <name type="scientific">Acidilobus saccharovorans (strain DSM 16705 / JCM 18335 / VKM B-2471 / 345-15)</name>
    <dbReference type="NCBI Taxonomy" id="666510"/>
    <lineage>
        <taxon>Archaea</taxon>
        <taxon>Thermoproteota</taxon>
        <taxon>Thermoprotei</taxon>
        <taxon>Acidilobales</taxon>
        <taxon>Acidilobaceae</taxon>
        <taxon>Acidilobus</taxon>
    </lineage>
</organism>
<accession>D9Q2J2</accession>